<comment type="caution">
    <text evidence="1">The sequence shown here is derived from an EMBL/GenBank/DDBJ whole genome shotgun (WGS) entry which is preliminary data.</text>
</comment>
<dbReference type="EMBL" id="JAGFBR010000740">
    <property type="protein sequence ID" value="KAH0437071.1"/>
    <property type="molecule type" value="Genomic_DNA"/>
</dbReference>
<sequence>MGAAEGVGADEDYHLLLREPFVLEIFGLLCGVEERGGEVRADFFRMGNDAVTTAGRDRVKRYAGDYGGVASSEGDDVSAGHSFRANVL</sequence>
<keyword evidence="2" id="KW-1185">Reference proteome</keyword>
<reference evidence="1 2" key="1">
    <citation type="journal article" date="2021" name="Hortic Res">
        <title>Chromosome-scale assembly of the Dendrobium chrysotoxum genome enhances the understanding of orchid evolution.</title>
        <authorList>
            <person name="Zhang Y."/>
            <person name="Zhang G.Q."/>
            <person name="Zhang D."/>
            <person name="Liu X.D."/>
            <person name="Xu X.Y."/>
            <person name="Sun W.H."/>
            <person name="Yu X."/>
            <person name="Zhu X."/>
            <person name="Wang Z.W."/>
            <person name="Zhao X."/>
            <person name="Zhong W.Y."/>
            <person name="Chen H."/>
            <person name="Yin W.L."/>
            <person name="Huang T."/>
            <person name="Niu S.C."/>
            <person name="Liu Z.J."/>
        </authorList>
    </citation>
    <scope>NUCLEOTIDE SEQUENCE [LARGE SCALE GENOMIC DNA]</scope>
    <source>
        <strain evidence="1">Lindl</strain>
    </source>
</reference>
<proteinExistence type="predicted"/>
<dbReference type="Proteomes" id="UP000775213">
    <property type="component" value="Unassembled WGS sequence"/>
</dbReference>
<name>A0AAV7FIP4_DENCH</name>
<evidence type="ECO:0000313" key="1">
    <source>
        <dbReference type="EMBL" id="KAH0437071.1"/>
    </source>
</evidence>
<accession>A0AAV7FIP4</accession>
<dbReference type="AlphaFoldDB" id="A0AAV7FIP4"/>
<evidence type="ECO:0000313" key="2">
    <source>
        <dbReference type="Proteomes" id="UP000775213"/>
    </source>
</evidence>
<gene>
    <name evidence="1" type="ORF">IEQ34_026298</name>
</gene>
<protein>
    <submittedName>
        <fullName evidence="1">Uncharacterized protein</fullName>
    </submittedName>
</protein>
<organism evidence="1 2">
    <name type="scientific">Dendrobium chrysotoxum</name>
    <name type="common">Orchid</name>
    <dbReference type="NCBI Taxonomy" id="161865"/>
    <lineage>
        <taxon>Eukaryota</taxon>
        <taxon>Viridiplantae</taxon>
        <taxon>Streptophyta</taxon>
        <taxon>Embryophyta</taxon>
        <taxon>Tracheophyta</taxon>
        <taxon>Spermatophyta</taxon>
        <taxon>Magnoliopsida</taxon>
        <taxon>Liliopsida</taxon>
        <taxon>Asparagales</taxon>
        <taxon>Orchidaceae</taxon>
        <taxon>Epidendroideae</taxon>
        <taxon>Malaxideae</taxon>
        <taxon>Dendrobiinae</taxon>
        <taxon>Dendrobium</taxon>
    </lineage>
</organism>